<evidence type="ECO:0000313" key="11">
    <source>
        <dbReference type="Proteomes" id="UP000649955"/>
    </source>
</evidence>
<evidence type="ECO:0000259" key="9">
    <source>
        <dbReference type="Pfam" id="PF00720"/>
    </source>
</evidence>
<evidence type="ECO:0000256" key="1">
    <source>
        <dbReference type="ARBA" id="ARBA00004613"/>
    </source>
</evidence>
<dbReference type="InterPro" id="IPR023549">
    <property type="entry name" value="Subtilisin_inhibitor"/>
</dbReference>
<keyword evidence="7" id="KW-1015">Disulfide bond</keyword>
<keyword evidence="10" id="KW-0645">Protease</keyword>
<evidence type="ECO:0000256" key="7">
    <source>
        <dbReference type="ARBA" id="ARBA00023157"/>
    </source>
</evidence>
<gene>
    <name evidence="10" type="ORF">GCM10017567_14280</name>
</gene>
<keyword evidence="4" id="KW-0964">Secreted</keyword>
<dbReference type="Gene3D" id="3.30.350.10">
    <property type="entry name" value="Subtilisin inhibitor-like"/>
    <property type="match status" value="1"/>
</dbReference>
<dbReference type="GO" id="GO:0008233">
    <property type="term" value="F:peptidase activity"/>
    <property type="evidence" value="ECO:0007669"/>
    <property type="project" value="UniProtKB-KW"/>
</dbReference>
<dbReference type="EMBL" id="BNAW01000004">
    <property type="protein sequence ID" value="GHG00543.1"/>
    <property type="molecule type" value="Genomic_DNA"/>
</dbReference>
<accession>A0ABQ3K524</accession>
<dbReference type="Proteomes" id="UP000649955">
    <property type="component" value="Unassembled WGS sequence"/>
</dbReference>
<proteinExistence type="inferred from homology"/>
<evidence type="ECO:0000256" key="6">
    <source>
        <dbReference type="ARBA" id="ARBA00022900"/>
    </source>
</evidence>
<feature type="domain" description="Subtilisin inhibitor" evidence="9">
    <location>
        <begin position="38"/>
        <end position="120"/>
    </location>
</feature>
<organism evidence="10 11">
    <name type="scientific">Amycolatopsis bullii</name>
    <dbReference type="NCBI Taxonomy" id="941987"/>
    <lineage>
        <taxon>Bacteria</taxon>
        <taxon>Bacillati</taxon>
        <taxon>Actinomycetota</taxon>
        <taxon>Actinomycetes</taxon>
        <taxon>Pseudonocardiales</taxon>
        <taxon>Pseudonocardiaceae</taxon>
        <taxon>Amycolatopsis</taxon>
    </lineage>
</organism>
<dbReference type="PROSITE" id="PS00999">
    <property type="entry name" value="SSI"/>
    <property type="match status" value="1"/>
</dbReference>
<dbReference type="PRINTS" id="PR00294">
    <property type="entry name" value="SSBTLNINHBTR"/>
</dbReference>
<keyword evidence="5 8" id="KW-0646">Protease inhibitor</keyword>
<protein>
    <submittedName>
        <fullName evidence="10">Protease</fullName>
    </submittedName>
</protein>
<dbReference type="InterPro" id="IPR000691">
    <property type="entry name" value="Prot_inh_I16_SSI"/>
</dbReference>
<comment type="caution">
    <text evidence="10">The sequence shown here is derived from an EMBL/GenBank/DDBJ whole genome shotgun (WGS) entry which is preliminary data.</text>
</comment>
<dbReference type="PROSITE" id="PS51257">
    <property type="entry name" value="PROKAR_LIPOPROTEIN"/>
    <property type="match status" value="1"/>
</dbReference>
<keyword evidence="11" id="KW-1185">Reference proteome</keyword>
<comment type="subunit">
    <text evidence="3">Homodimer.</text>
</comment>
<evidence type="ECO:0000313" key="10">
    <source>
        <dbReference type="EMBL" id="GHG00543.1"/>
    </source>
</evidence>
<comment type="similarity">
    <text evidence="2 8">Belongs to the protease inhibitor I16 (SSI) family.</text>
</comment>
<dbReference type="Pfam" id="PF00720">
    <property type="entry name" value="SSI"/>
    <property type="match status" value="1"/>
</dbReference>
<evidence type="ECO:0000256" key="8">
    <source>
        <dbReference type="RuleBase" id="RU003471"/>
    </source>
</evidence>
<comment type="subcellular location">
    <subcellularLocation>
        <location evidence="1">Secreted</location>
    </subcellularLocation>
</comment>
<evidence type="ECO:0000256" key="2">
    <source>
        <dbReference type="ARBA" id="ARBA00010472"/>
    </source>
</evidence>
<dbReference type="InterPro" id="IPR036819">
    <property type="entry name" value="Subtilisin_inhibitor-like_sf"/>
</dbReference>
<dbReference type="SUPFAM" id="SSF55399">
    <property type="entry name" value="Subtilisin inhibitor"/>
    <property type="match status" value="1"/>
</dbReference>
<name>A0ABQ3K524_9PSEU</name>
<evidence type="ECO:0000256" key="5">
    <source>
        <dbReference type="ARBA" id="ARBA00022690"/>
    </source>
</evidence>
<keyword evidence="10" id="KW-0378">Hydrolase</keyword>
<dbReference type="InterPro" id="IPR020054">
    <property type="entry name" value="Prot_inh_SSI_I16_CS"/>
</dbReference>
<evidence type="ECO:0000256" key="4">
    <source>
        <dbReference type="ARBA" id="ARBA00022525"/>
    </source>
</evidence>
<keyword evidence="6 8" id="KW-0722">Serine protease inhibitor</keyword>
<reference evidence="11" key="1">
    <citation type="journal article" date="2019" name="Int. J. Syst. Evol. Microbiol.">
        <title>The Global Catalogue of Microorganisms (GCM) 10K type strain sequencing project: providing services to taxonomists for standard genome sequencing and annotation.</title>
        <authorList>
            <consortium name="The Broad Institute Genomics Platform"/>
            <consortium name="The Broad Institute Genome Sequencing Center for Infectious Disease"/>
            <person name="Wu L."/>
            <person name="Ma J."/>
        </authorList>
    </citation>
    <scope>NUCLEOTIDE SEQUENCE [LARGE SCALE GENOMIC DNA]</scope>
    <source>
        <strain evidence="11">CGMCC 4.7680</strain>
    </source>
</reference>
<sequence length="134" mass="14255">MQHSDRRRTADDTDMALIPFAACLLSIGCLAPAQPPASTLQLTTHDTAGRIGSVVLTCDPAGGTHPKRDKACAVLSAADGDFSRITARHQACTLIYAPVEATAIGTWRGKPVSFSTTYANRCEADRDSDEVFAF</sequence>
<dbReference type="GO" id="GO:0006508">
    <property type="term" value="P:proteolysis"/>
    <property type="evidence" value="ECO:0007669"/>
    <property type="project" value="UniProtKB-KW"/>
</dbReference>
<evidence type="ECO:0000256" key="3">
    <source>
        <dbReference type="ARBA" id="ARBA00011738"/>
    </source>
</evidence>